<dbReference type="SUPFAM" id="SSF50129">
    <property type="entry name" value="GroES-like"/>
    <property type="match status" value="1"/>
</dbReference>
<keyword evidence="6" id="KW-0143">Chaperone</keyword>
<dbReference type="InterPro" id="IPR020818">
    <property type="entry name" value="Chaperonin_GroES"/>
</dbReference>
<dbReference type="GO" id="GO:0051087">
    <property type="term" value="F:protein-folding chaperone binding"/>
    <property type="evidence" value="ECO:0007669"/>
    <property type="project" value="TreeGrafter"/>
</dbReference>
<dbReference type="SMART" id="SM00883">
    <property type="entry name" value="Cpn10"/>
    <property type="match status" value="1"/>
</dbReference>
<dbReference type="PANTHER" id="PTHR10772">
    <property type="entry name" value="10 KDA HEAT SHOCK PROTEIN"/>
    <property type="match status" value="1"/>
</dbReference>
<dbReference type="GO" id="GO:0005524">
    <property type="term" value="F:ATP binding"/>
    <property type="evidence" value="ECO:0007669"/>
    <property type="project" value="InterPro"/>
</dbReference>
<dbReference type="Pfam" id="PF20669">
    <property type="entry name" value="Exo70_N"/>
    <property type="match status" value="1"/>
</dbReference>
<evidence type="ECO:0000256" key="1">
    <source>
        <dbReference type="ARBA" id="ARBA00004229"/>
    </source>
</evidence>
<dbReference type="GO" id="GO:0009507">
    <property type="term" value="C:chloroplast"/>
    <property type="evidence" value="ECO:0007669"/>
    <property type="project" value="UniProtKB-SubCell"/>
</dbReference>
<dbReference type="GO" id="GO:0005739">
    <property type="term" value="C:mitochondrion"/>
    <property type="evidence" value="ECO:0007669"/>
    <property type="project" value="TreeGrafter"/>
</dbReference>
<evidence type="ECO:0000313" key="9">
    <source>
        <dbReference type="Proteomes" id="UP000631114"/>
    </source>
</evidence>
<comment type="function">
    <text evidence="7">Functions as a co-chaperone for protein folding in chloroplasts.</text>
</comment>
<keyword evidence="9" id="KW-1185">Reference proteome</keyword>
<evidence type="ECO:0000256" key="6">
    <source>
        <dbReference type="ARBA" id="ARBA00023186"/>
    </source>
</evidence>
<dbReference type="GO" id="GO:0051082">
    <property type="term" value="F:unfolded protein binding"/>
    <property type="evidence" value="ECO:0007669"/>
    <property type="project" value="TreeGrafter"/>
</dbReference>
<comment type="caution">
    <text evidence="8">The sequence shown here is derived from an EMBL/GenBank/DDBJ whole genome shotgun (WGS) entry which is preliminary data.</text>
</comment>
<name>A0A835J1D0_9MAGN</name>
<dbReference type="FunFam" id="2.30.33.40:FF:000008">
    <property type="entry name" value="10 kDa chaperonin"/>
    <property type="match status" value="1"/>
</dbReference>
<dbReference type="AlphaFoldDB" id="A0A835J1D0"/>
<dbReference type="InterPro" id="IPR016159">
    <property type="entry name" value="Cullin_repeat-like_dom_sf"/>
</dbReference>
<proteinExistence type="inferred from homology"/>
<dbReference type="PANTHER" id="PTHR10772:SF13">
    <property type="entry name" value="10 KDA CHAPERONIN 1, CHLOROPLASTIC-RELATED"/>
    <property type="match status" value="1"/>
</dbReference>
<evidence type="ECO:0000256" key="2">
    <source>
        <dbReference type="ARBA" id="ARBA00006975"/>
    </source>
</evidence>
<dbReference type="Gene3D" id="2.30.33.40">
    <property type="entry name" value="GroES chaperonin"/>
    <property type="match status" value="1"/>
</dbReference>
<dbReference type="OrthoDB" id="184876at2759"/>
<accession>A0A835J1D0</accession>
<dbReference type="EMBL" id="JADFTS010000001">
    <property type="protein sequence ID" value="KAF9625348.1"/>
    <property type="molecule type" value="Genomic_DNA"/>
</dbReference>
<evidence type="ECO:0000256" key="3">
    <source>
        <dbReference type="ARBA" id="ARBA00022528"/>
    </source>
</evidence>
<evidence type="ECO:0000313" key="8">
    <source>
        <dbReference type="EMBL" id="KAF9625348.1"/>
    </source>
</evidence>
<keyword evidence="3" id="KW-0150">Chloroplast</keyword>
<protein>
    <submittedName>
        <fullName evidence="8">Uncharacterized protein</fullName>
    </submittedName>
</protein>
<dbReference type="GO" id="GO:0046872">
    <property type="term" value="F:metal ion binding"/>
    <property type="evidence" value="ECO:0007669"/>
    <property type="project" value="TreeGrafter"/>
</dbReference>
<comment type="similarity">
    <text evidence="2">Belongs to the GroES chaperonin family.</text>
</comment>
<dbReference type="Pfam" id="PF00166">
    <property type="entry name" value="Cpn10"/>
    <property type="match status" value="1"/>
</dbReference>
<evidence type="ECO:0000256" key="5">
    <source>
        <dbReference type="ARBA" id="ARBA00022946"/>
    </source>
</evidence>
<dbReference type="CDD" id="cd00320">
    <property type="entry name" value="cpn10"/>
    <property type="match status" value="1"/>
</dbReference>
<dbReference type="InterPro" id="IPR011032">
    <property type="entry name" value="GroES-like_sf"/>
</dbReference>
<dbReference type="GO" id="GO:0044183">
    <property type="term" value="F:protein folding chaperone"/>
    <property type="evidence" value="ECO:0007669"/>
    <property type="project" value="InterPro"/>
</dbReference>
<dbReference type="InterPro" id="IPR037124">
    <property type="entry name" value="Chaperonin_GroES_sf"/>
</dbReference>
<evidence type="ECO:0000256" key="7">
    <source>
        <dbReference type="ARBA" id="ARBA00055769"/>
    </source>
</evidence>
<evidence type="ECO:0000256" key="4">
    <source>
        <dbReference type="ARBA" id="ARBA00022640"/>
    </source>
</evidence>
<reference evidence="8 9" key="1">
    <citation type="submission" date="2020-10" db="EMBL/GenBank/DDBJ databases">
        <title>The Coptis chinensis genome and diversification of protoberbering-type alkaloids.</title>
        <authorList>
            <person name="Wang B."/>
            <person name="Shu S."/>
            <person name="Song C."/>
            <person name="Liu Y."/>
        </authorList>
    </citation>
    <scope>NUCLEOTIDE SEQUENCE [LARGE SCALE GENOMIC DNA]</scope>
    <source>
        <strain evidence="8">HL-2020</strain>
        <tissue evidence="8">Leaf</tissue>
    </source>
</reference>
<comment type="subcellular location">
    <subcellularLocation>
        <location evidence="1">Plastid</location>
        <location evidence="1">Chloroplast</location>
    </subcellularLocation>
</comment>
<dbReference type="SUPFAM" id="SSF74788">
    <property type="entry name" value="Cullin repeat-like"/>
    <property type="match status" value="1"/>
</dbReference>
<keyword evidence="5" id="KW-0809">Transit peptide</keyword>
<gene>
    <name evidence="8" type="ORF">IFM89_021736</name>
</gene>
<dbReference type="Proteomes" id="UP000631114">
    <property type="component" value="Unassembled WGS sequence"/>
</dbReference>
<keyword evidence="4" id="KW-0934">Plastid</keyword>
<sequence>MATFISTSSSFFTCTKPNFGSFSSVGMRKNNFLRINAVATKWEPTKVVPQADRVLIRLEEVPQKSAGGVLLPKSAVKFERYLMGEILSVGSEFGEIETGKKVLFSDINAYEISLEKTGPRLEEISLRLPLLEAVVRPIRAQNDALVTVSDLTSDLSGYLSVLTRLEEALRFLADNCGLAIQWLEDIVEYLEDNLVADERYLSNLKNSLKTLREFQTDEAQAVLDGGLLSAALEKLESEFRRLLTEHSVPFPMSSSYGDQA</sequence>
<organism evidence="8 9">
    <name type="scientific">Coptis chinensis</name>
    <dbReference type="NCBI Taxonomy" id="261450"/>
    <lineage>
        <taxon>Eukaryota</taxon>
        <taxon>Viridiplantae</taxon>
        <taxon>Streptophyta</taxon>
        <taxon>Embryophyta</taxon>
        <taxon>Tracheophyta</taxon>
        <taxon>Spermatophyta</taxon>
        <taxon>Magnoliopsida</taxon>
        <taxon>Ranunculales</taxon>
        <taxon>Ranunculaceae</taxon>
        <taxon>Coptidoideae</taxon>
        <taxon>Coptis</taxon>
    </lineage>
</organism>